<evidence type="ECO:0000256" key="1">
    <source>
        <dbReference type="ARBA" id="ARBA00004196"/>
    </source>
</evidence>
<dbReference type="PROSITE" id="PS00194">
    <property type="entry name" value="THIOREDOXIN_1"/>
    <property type="match status" value="1"/>
</dbReference>
<organism evidence="7 8">
    <name type="scientific">Flavobacterium zepuense</name>
    <dbReference type="NCBI Taxonomy" id="2593302"/>
    <lineage>
        <taxon>Bacteria</taxon>
        <taxon>Pseudomonadati</taxon>
        <taxon>Bacteroidota</taxon>
        <taxon>Flavobacteriia</taxon>
        <taxon>Flavobacteriales</taxon>
        <taxon>Flavobacteriaceae</taxon>
        <taxon>Flavobacterium</taxon>
    </lineage>
</organism>
<evidence type="ECO:0000313" key="8">
    <source>
        <dbReference type="Proteomes" id="UP000320643"/>
    </source>
</evidence>
<dbReference type="PANTHER" id="PTHR42852:SF6">
    <property type="entry name" value="THIOL:DISULFIDE INTERCHANGE PROTEIN DSBE"/>
    <property type="match status" value="1"/>
</dbReference>
<dbReference type="RefSeq" id="WP_143371603.1">
    <property type="nucleotide sequence ID" value="NZ_VJVZ01000001.1"/>
</dbReference>
<dbReference type="SUPFAM" id="SSF52833">
    <property type="entry name" value="Thioredoxin-like"/>
    <property type="match status" value="1"/>
</dbReference>
<keyword evidence="3" id="KW-1015">Disulfide bond</keyword>
<dbReference type="PANTHER" id="PTHR42852">
    <property type="entry name" value="THIOL:DISULFIDE INTERCHANGE PROTEIN DSBE"/>
    <property type="match status" value="1"/>
</dbReference>
<dbReference type="InterPro" id="IPR013766">
    <property type="entry name" value="Thioredoxin_domain"/>
</dbReference>
<dbReference type="Gene3D" id="3.40.30.10">
    <property type="entry name" value="Glutaredoxin"/>
    <property type="match status" value="1"/>
</dbReference>
<dbReference type="GO" id="GO:0017004">
    <property type="term" value="P:cytochrome complex assembly"/>
    <property type="evidence" value="ECO:0007669"/>
    <property type="project" value="UniProtKB-KW"/>
</dbReference>
<feature type="domain" description="Thioredoxin" evidence="6">
    <location>
        <begin position="235"/>
        <end position="369"/>
    </location>
</feature>
<dbReference type="EMBL" id="VJVZ01000001">
    <property type="protein sequence ID" value="TRW27377.1"/>
    <property type="molecule type" value="Genomic_DNA"/>
</dbReference>
<dbReference type="CDD" id="cd02966">
    <property type="entry name" value="TlpA_like_family"/>
    <property type="match status" value="1"/>
</dbReference>
<keyword evidence="2" id="KW-0201">Cytochrome c-type biogenesis</keyword>
<proteinExistence type="predicted"/>
<evidence type="ECO:0000313" key="7">
    <source>
        <dbReference type="EMBL" id="TRW27377.1"/>
    </source>
</evidence>
<evidence type="ECO:0000256" key="4">
    <source>
        <dbReference type="ARBA" id="ARBA00023284"/>
    </source>
</evidence>
<dbReference type="InterPro" id="IPR017937">
    <property type="entry name" value="Thioredoxin_CS"/>
</dbReference>
<dbReference type="AlphaFoldDB" id="A0A552VA64"/>
<dbReference type="OrthoDB" id="1069091at2"/>
<evidence type="ECO:0000256" key="5">
    <source>
        <dbReference type="SAM" id="SignalP"/>
    </source>
</evidence>
<dbReference type="Pfam" id="PF00578">
    <property type="entry name" value="AhpC-TSA"/>
    <property type="match status" value="1"/>
</dbReference>
<keyword evidence="8" id="KW-1185">Reference proteome</keyword>
<dbReference type="InterPro" id="IPR050553">
    <property type="entry name" value="Thioredoxin_ResA/DsbE_sf"/>
</dbReference>
<dbReference type="GO" id="GO:0016491">
    <property type="term" value="F:oxidoreductase activity"/>
    <property type="evidence" value="ECO:0007669"/>
    <property type="project" value="InterPro"/>
</dbReference>
<dbReference type="GO" id="GO:0030313">
    <property type="term" value="C:cell envelope"/>
    <property type="evidence" value="ECO:0007669"/>
    <property type="project" value="UniProtKB-SubCell"/>
</dbReference>
<dbReference type="Proteomes" id="UP000320643">
    <property type="component" value="Unassembled WGS sequence"/>
</dbReference>
<evidence type="ECO:0000256" key="3">
    <source>
        <dbReference type="ARBA" id="ARBA00023157"/>
    </source>
</evidence>
<dbReference type="PROSITE" id="PS51352">
    <property type="entry name" value="THIOREDOXIN_2"/>
    <property type="match status" value="1"/>
</dbReference>
<keyword evidence="5" id="KW-0732">Signal</keyword>
<comment type="caution">
    <text evidence="7">The sequence shown here is derived from an EMBL/GenBank/DDBJ whole genome shotgun (WGS) entry which is preliminary data.</text>
</comment>
<dbReference type="InterPro" id="IPR000866">
    <property type="entry name" value="AhpC/TSA"/>
</dbReference>
<feature type="chain" id="PRO_5021885254" evidence="5">
    <location>
        <begin position="20"/>
        <end position="369"/>
    </location>
</feature>
<accession>A0A552VA64</accession>
<reference evidence="7 8" key="1">
    <citation type="submission" date="2019-07" db="EMBL/GenBank/DDBJ databases">
        <title>Flavobacterium sp. nov., isolated from glacier ice.</title>
        <authorList>
            <person name="Liu Q."/>
            <person name="Xin Y.-H."/>
        </authorList>
    </citation>
    <scope>NUCLEOTIDE SEQUENCE [LARGE SCALE GENOMIC DNA]</scope>
    <source>
        <strain evidence="7 8">ZT4R6</strain>
    </source>
</reference>
<comment type="subcellular location">
    <subcellularLocation>
        <location evidence="1">Cell envelope</location>
    </subcellularLocation>
</comment>
<dbReference type="GO" id="GO:0016209">
    <property type="term" value="F:antioxidant activity"/>
    <property type="evidence" value="ECO:0007669"/>
    <property type="project" value="InterPro"/>
</dbReference>
<protein>
    <submittedName>
        <fullName evidence="7">AhpC/TSA family protein</fullName>
    </submittedName>
</protein>
<dbReference type="InterPro" id="IPR036249">
    <property type="entry name" value="Thioredoxin-like_sf"/>
</dbReference>
<name>A0A552VA64_9FLAO</name>
<feature type="signal peptide" evidence="5">
    <location>
        <begin position="1"/>
        <end position="19"/>
    </location>
</feature>
<gene>
    <name evidence="7" type="ORF">FMM05_01695</name>
</gene>
<keyword evidence="4" id="KW-0676">Redox-active center</keyword>
<evidence type="ECO:0000256" key="2">
    <source>
        <dbReference type="ARBA" id="ARBA00022748"/>
    </source>
</evidence>
<sequence>MKILSWLPLLLFYSVALQAQSNITIKGNIINDLEGYDEIYFKYKGEPLDTVKVVNGNFVIIMPFRKDDMPWIYDEYTLKKLGERPFGLMAEHPGTIVLNDIDVRSFSFRISGMQSAIDYEEFNTLSQSTHTDIVKELQKKYPVTPEYTRGGDVSSEYRAYNNDYIELFNKYTVIVLEKFIKNHPDSFAAVRVLKWNMEGMDAETIKKYYALLSKKRQNSDEGKEIVTFINALKSSAVNNQIKDFVLLGPDGKNVSTKSLRGKYVLIDFWASWCGPCVAEFPNIKELYGKYKNENFEILSVSIDKSSKAWLNALEKHQLPWLQVRDEKNSEAYNFAVSAVPVKILIDPKGKIIMRDGDIEKKLSELFGVR</sequence>
<evidence type="ECO:0000259" key="6">
    <source>
        <dbReference type="PROSITE" id="PS51352"/>
    </source>
</evidence>